<evidence type="ECO:0000259" key="2">
    <source>
        <dbReference type="Pfam" id="PF09949"/>
    </source>
</evidence>
<dbReference type="Pfam" id="PF09949">
    <property type="entry name" value="APP1_cat"/>
    <property type="match status" value="1"/>
</dbReference>
<name>A0AAV0BTP7_PHAPC</name>
<protein>
    <recommendedName>
        <fullName evidence="2">Phosphatidate phosphatase APP1 catalytic domain-containing protein</fullName>
    </recommendedName>
</protein>
<dbReference type="GO" id="GO:0030479">
    <property type="term" value="C:actin cortical patch"/>
    <property type="evidence" value="ECO:0007669"/>
    <property type="project" value="TreeGrafter"/>
</dbReference>
<proteinExistence type="predicted"/>
<gene>
    <name evidence="3" type="ORF">PPACK8108_LOCUS26223</name>
</gene>
<feature type="region of interest" description="Disordered" evidence="1">
    <location>
        <begin position="293"/>
        <end position="321"/>
    </location>
</feature>
<organism evidence="3 4">
    <name type="scientific">Phakopsora pachyrhizi</name>
    <name type="common">Asian soybean rust disease fungus</name>
    <dbReference type="NCBI Taxonomy" id="170000"/>
    <lineage>
        <taxon>Eukaryota</taxon>
        <taxon>Fungi</taxon>
        <taxon>Dikarya</taxon>
        <taxon>Basidiomycota</taxon>
        <taxon>Pucciniomycotina</taxon>
        <taxon>Pucciniomycetes</taxon>
        <taxon>Pucciniales</taxon>
        <taxon>Phakopsoraceae</taxon>
        <taxon>Phakopsora</taxon>
    </lineage>
</organism>
<dbReference type="GO" id="GO:0008195">
    <property type="term" value="F:phosphatidate phosphatase activity"/>
    <property type="evidence" value="ECO:0007669"/>
    <property type="project" value="InterPro"/>
</dbReference>
<sequence>MVWCNQDLKAFGYEHPLAKEPAPAYPSDGSFIGEFLTSLFIIYSRDHLLTFKVVAYNGRRSVLRCIGIPTGGLAIGHNTWTNHEVEARQIASFPDNPISEDSVCAHFAKSHIVGGVGYQGAKDSEARVLVSPPPLLGRGISADSEGDTLEKKIRELLATMIDAKMCGRPILCRLICVGDSGEQNLEMYVSLAQAYPGRILGIYIRDVTTQSVVSTSLTNQPLINSTPKLTNSTQSSREFFSLAPSLSPLRSSGSNYVLSKTKCTEIGMRESMGNLELLIQIEKSVLELENKSKARRIAPPKPQHLCGTRTKEAPSSLPQPAPQPISAWSCLPVESPVGQLDKNGGENYFQRNSYHSTRKSNDSWSISETMITESNKLSYISPQIVLPTELEMIAPKPKPPKINEQICNVGTRERNNNNSRKIHDPYGYGPTGIQSNK</sequence>
<evidence type="ECO:0000313" key="4">
    <source>
        <dbReference type="Proteomes" id="UP001153365"/>
    </source>
</evidence>
<comment type="caution">
    <text evidence="3">The sequence shown here is derived from an EMBL/GenBank/DDBJ whole genome shotgun (WGS) entry which is preliminary data.</text>
</comment>
<dbReference type="PANTHER" id="PTHR28208:SF3">
    <property type="entry name" value="PHOSPHATIDATE PHOSPHATASE APP1"/>
    <property type="match status" value="1"/>
</dbReference>
<accession>A0AAV0BTP7</accession>
<dbReference type="Proteomes" id="UP001153365">
    <property type="component" value="Unassembled WGS sequence"/>
</dbReference>
<evidence type="ECO:0000313" key="3">
    <source>
        <dbReference type="EMBL" id="CAH7690781.1"/>
    </source>
</evidence>
<reference evidence="3" key="1">
    <citation type="submission" date="2022-06" db="EMBL/GenBank/DDBJ databases">
        <authorList>
            <consortium name="SYNGENTA / RWTH Aachen University"/>
        </authorList>
    </citation>
    <scope>NUCLEOTIDE SEQUENCE</scope>
</reference>
<feature type="region of interest" description="Disordered" evidence="1">
    <location>
        <begin position="411"/>
        <end position="437"/>
    </location>
</feature>
<dbReference type="PANTHER" id="PTHR28208">
    <property type="entry name" value="PHOSPHATIDATE PHOSPHATASE APP1"/>
    <property type="match status" value="1"/>
</dbReference>
<feature type="domain" description="Phosphatidate phosphatase APP1 catalytic" evidence="2">
    <location>
        <begin position="173"/>
        <end position="206"/>
    </location>
</feature>
<dbReference type="EMBL" id="CALTRL010006393">
    <property type="protein sequence ID" value="CAH7690781.1"/>
    <property type="molecule type" value="Genomic_DNA"/>
</dbReference>
<dbReference type="InterPro" id="IPR052935">
    <property type="entry name" value="Mg2+_PAP"/>
</dbReference>
<keyword evidence="4" id="KW-1185">Reference proteome</keyword>
<dbReference type="AlphaFoldDB" id="A0AAV0BTP7"/>
<evidence type="ECO:0000256" key="1">
    <source>
        <dbReference type="SAM" id="MobiDB-lite"/>
    </source>
</evidence>
<dbReference type="InterPro" id="IPR019236">
    <property type="entry name" value="APP1_cat"/>
</dbReference>